<dbReference type="Gene3D" id="3.40.720.10">
    <property type="entry name" value="Alkaline Phosphatase, subunit A"/>
    <property type="match status" value="1"/>
</dbReference>
<accession>A0ABV3TIT9</accession>
<evidence type="ECO:0000256" key="1">
    <source>
        <dbReference type="ARBA" id="ARBA00022723"/>
    </source>
</evidence>
<keyword evidence="1" id="KW-0479">Metal-binding</keyword>
<dbReference type="InterPro" id="IPR017850">
    <property type="entry name" value="Alkaline_phosphatase_core_sf"/>
</dbReference>
<proteinExistence type="predicted"/>
<dbReference type="Pfam" id="PF00884">
    <property type="entry name" value="Sulfatase"/>
    <property type="match status" value="1"/>
</dbReference>
<keyword evidence="5" id="KW-1185">Reference proteome</keyword>
<comment type="caution">
    <text evidence="4">The sequence shown here is derived from an EMBL/GenBank/DDBJ whole genome shotgun (WGS) entry which is preliminary data.</text>
</comment>
<evidence type="ECO:0000259" key="3">
    <source>
        <dbReference type="Pfam" id="PF00884"/>
    </source>
</evidence>
<dbReference type="Pfam" id="PF00353">
    <property type="entry name" value="HemolysinCabind"/>
    <property type="match status" value="3"/>
</dbReference>
<dbReference type="EMBL" id="JBFRYC010000002">
    <property type="protein sequence ID" value="MEX1660759.1"/>
    <property type="molecule type" value="Genomic_DNA"/>
</dbReference>
<evidence type="ECO:0000313" key="4">
    <source>
        <dbReference type="EMBL" id="MEX1660759.1"/>
    </source>
</evidence>
<evidence type="ECO:0000313" key="5">
    <source>
        <dbReference type="Proteomes" id="UP001557465"/>
    </source>
</evidence>
<keyword evidence="2" id="KW-0378">Hydrolase</keyword>
<organism evidence="4 5">
    <name type="scientific">Thioclava arctica</name>
    <dbReference type="NCBI Taxonomy" id="3238301"/>
    <lineage>
        <taxon>Bacteria</taxon>
        <taxon>Pseudomonadati</taxon>
        <taxon>Pseudomonadota</taxon>
        <taxon>Alphaproteobacteria</taxon>
        <taxon>Rhodobacterales</taxon>
        <taxon>Paracoccaceae</taxon>
        <taxon>Thioclava</taxon>
    </lineage>
</organism>
<protein>
    <submittedName>
        <fullName evidence="4">Sulfatase-like hydrolase/transferase</fullName>
    </submittedName>
</protein>
<name>A0ABV3TIT9_9RHOB</name>
<dbReference type="RefSeq" id="WP_368390986.1">
    <property type="nucleotide sequence ID" value="NZ_JBFRYC010000002.1"/>
</dbReference>
<sequence>MTQLERPNILLISMDDAFAFWRFRSAFGVQLQTPNLDRICARATAFHAAYCQVPVCGPSRSSFLSGLAPHQTGIFDNYSEIFEMLRPDQMWSYRLKEAGYYCSTAGKVHHGYRPRPPEIHDALYSHESRKCYFGPKSGAPAQNFGGALVGLGTTDPKDDRKYYDHFSSEDALRFLSSYDGEAPFYREVGFHNPHPPFKTPARFKEMYAEEDFVMPPEWRDGKDPDAFADQAFPANLDLSNDKFWRKTVRNYFSGYSHADWHVGRVWDALQASKHAKNTIVIITADHGYHMGDKGRFRKYTLWEEAAGVPLIIYDPSQDEGRVVEDPVALLDVGQTVLDYVGLEAMQCSPGRSLRAQVEGVSAPERAIPTFWFGSAAIRQGDYRYIAYQDGSEQLFDLKSDPWQLRDVAPNHPERANLRRALAASAAEYGMSLCDGENCRPGPSLYVSITEGGAQPASPPTLGQIAFEPPDPDMPDFPGYRRYFLRPRQNMTVKMPNAYRELFYAGDIGDGADSLHVHCNDLGTHLDFMGGHKRFHLTVYGGRGDDRIETAQETMTVFLQAGDNVIDAGFSDTTIYGGSGYDIIDCQRAENDVYGGTGDALIRCGTGRDTVHTGDGTNQIFGGKGTAEIIVNGGCNRIEIDSDGTVSLRLLRTGLPQEVIGFTGGAVDISDWLVLGETRLITQGEDALIMCGTERVRFVQTDEAVLRHALGQAL</sequence>
<dbReference type="Proteomes" id="UP001557465">
    <property type="component" value="Unassembled WGS sequence"/>
</dbReference>
<dbReference type="InterPro" id="IPR001343">
    <property type="entry name" value="Hemolysn_Ca-bd"/>
</dbReference>
<evidence type="ECO:0000256" key="2">
    <source>
        <dbReference type="ARBA" id="ARBA00022801"/>
    </source>
</evidence>
<dbReference type="PANTHER" id="PTHR45953:SF1">
    <property type="entry name" value="IDURONATE 2-SULFATASE"/>
    <property type="match status" value="1"/>
</dbReference>
<dbReference type="Gene3D" id="2.150.10.10">
    <property type="entry name" value="Serralysin-like metalloprotease, C-terminal"/>
    <property type="match status" value="1"/>
</dbReference>
<feature type="domain" description="Sulfatase N-terminal" evidence="3">
    <location>
        <begin position="7"/>
        <end position="341"/>
    </location>
</feature>
<dbReference type="SUPFAM" id="SSF51120">
    <property type="entry name" value="beta-Roll"/>
    <property type="match status" value="1"/>
</dbReference>
<dbReference type="InterPro" id="IPR000917">
    <property type="entry name" value="Sulfatase_N"/>
</dbReference>
<dbReference type="InterPro" id="IPR011049">
    <property type="entry name" value="Serralysin-like_metalloprot_C"/>
</dbReference>
<gene>
    <name evidence="4" type="ORF">AB4874_03725</name>
</gene>
<dbReference type="PANTHER" id="PTHR45953">
    <property type="entry name" value="IDURONATE 2-SULFATASE"/>
    <property type="match status" value="1"/>
</dbReference>
<reference evidence="4 5" key="1">
    <citation type="journal article" date="2011" name="Int. J. Syst. Evol. Microbiol.">
        <title>Zhongshania antarctica gen. nov., sp. nov. and Zhongshania guokunii sp. nov., gammaproteobacteria respectively isolated from coastal attached (fast) ice and surface seawater of the Antarctic.</title>
        <authorList>
            <person name="Li H.J."/>
            <person name="Zhang X.Y."/>
            <person name="Chen C.X."/>
            <person name="Zhang Y.J."/>
            <person name="Gao Z.M."/>
            <person name="Yu Y."/>
            <person name="Chen X.L."/>
            <person name="Chen B."/>
            <person name="Zhang Y.Z."/>
        </authorList>
    </citation>
    <scope>NUCLEOTIDE SEQUENCE [LARGE SCALE GENOMIC DNA]</scope>
    <source>
        <strain evidence="4 5">15-R06ZXC-3</strain>
    </source>
</reference>
<dbReference type="SUPFAM" id="SSF53649">
    <property type="entry name" value="Alkaline phosphatase-like"/>
    <property type="match status" value="1"/>
</dbReference>